<evidence type="ECO:0000256" key="1">
    <source>
        <dbReference type="SAM" id="MobiDB-lite"/>
    </source>
</evidence>
<dbReference type="AlphaFoldDB" id="A0A2M8LUS4"/>
<evidence type="ECO:0000313" key="3">
    <source>
        <dbReference type="Proteomes" id="UP000230407"/>
    </source>
</evidence>
<reference evidence="2 3" key="1">
    <citation type="submission" date="2017-11" db="EMBL/GenBank/DDBJ databases">
        <title>Streptomyces carmine sp. nov., a novel actinomycete isolated from Sophora alopecuroides in Xinjiang, China.</title>
        <authorList>
            <person name="Wang Y."/>
            <person name="Luo X."/>
            <person name="Wan C."/>
            <person name="Zhang L."/>
        </authorList>
    </citation>
    <scope>NUCLEOTIDE SEQUENCE [LARGE SCALE GENOMIC DNA]</scope>
    <source>
        <strain evidence="2 3">TRM SA0054</strain>
    </source>
</reference>
<dbReference type="Proteomes" id="UP000230407">
    <property type="component" value="Unassembled WGS sequence"/>
</dbReference>
<accession>A0A2M8LUS4</accession>
<feature type="compositionally biased region" description="Basic and acidic residues" evidence="1">
    <location>
        <begin position="159"/>
        <end position="170"/>
    </location>
</feature>
<name>A0A2M8LUS4_9ACTN</name>
<organism evidence="2 3">
    <name type="scientific">Streptomyces carminius</name>
    <dbReference type="NCBI Taxonomy" id="2665496"/>
    <lineage>
        <taxon>Bacteria</taxon>
        <taxon>Bacillati</taxon>
        <taxon>Actinomycetota</taxon>
        <taxon>Actinomycetes</taxon>
        <taxon>Kitasatosporales</taxon>
        <taxon>Streptomycetaceae</taxon>
        <taxon>Streptomyces</taxon>
    </lineage>
</organism>
<feature type="compositionally biased region" description="Basic and acidic residues" evidence="1">
    <location>
        <begin position="192"/>
        <end position="202"/>
    </location>
</feature>
<evidence type="ECO:0008006" key="4">
    <source>
        <dbReference type="Google" id="ProtNLM"/>
    </source>
</evidence>
<feature type="compositionally biased region" description="Low complexity" evidence="1">
    <location>
        <begin position="98"/>
        <end position="110"/>
    </location>
</feature>
<evidence type="ECO:0000313" key="2">
    <source>
        <dbReference type="EMBL" id="PJE95711.1"/>
    </source>
</evidence>
<proteinExistence type="predicted"/>
<feature type="compositionally biased region" description="Basic and acidic residues" evidence="1">
    <location>
        <begin position="112"/>
        <end position="122"/>
    </location>
</feature>
<keyword evidence="3" id="KW-1185">Reference proteome</keyword>
<dbReference type="EMBL" id="PGGW01000063">
    <property type="protein sequence ID" value="PJE95711.1"/>
    <property type="molecule type" value="Genomic_DNA"/>
</dbReference>
<comment type="caution">
    <text evidence="2">The sequence shown here is derived from an EMBL/GenBank/DDBJ whole genome shotgun (WGS) entry which is preliminary data.</text>
</comment>
<gene>
    <name evidence="2" type="ORF">CUT44_22120</name>
</gene>
<feature type="region of interest" description="Disordered" evidence="1">
    <location>
        <begin position="149"/>
        <end position="238"/>
    </location>
</feature>
<feature type="region of interest" description="Disordered" evidence="1">
    <location>
        <begin position="91"/>
        <end position="134"/>
    </location>
</feature>
<sequence length="335" mass="33951">MLTAGVATAVSGAALYAVRGLRRAVDSLCEQLLDAAAAPHGAPGGTALPAPRTSPSQAEIRSAVAAALAEERERELAEARAFWAAQEARDSCTENMPAETHGTEYGTGTEHGAGHRADDRPAGHGAGGGAAGSGAEPLEALLERALRNVQESGPSVPHQLDREGTEHGAEPRPGFRRSAGPEAPGTGGTDADTGRDSGRDGAADSPELAAARRRHPSNPGFGLDGEPAGPASAAGPGGCETTRRCLTGLADARTPLTDVRSGPLGTLDVYVFADGTTVCLAPGHREAADRLGAALREGAEPVLLGGSGVFGAYTLTFACGEEHVYVLADRVITSF</sequence>
<protein>
    <recommendedName>
        <fullName evidence="4">Secreted protein</fullName>
    </recommendedName>
</protein>